<keyword evidence="2" id="KW-1185">Reference proteome</keyword>
<dbReference type="Proteomes" id="UP000242930">
    <property type="component" value="Unassembled WGS sequence"/>
</dbReference>
<evidence type="ECO:0000313" key="2">
    <source>
        <dbReference type="Proteomes" id="UP000242930"/>
    </source>
</evidence>
<dbReference type="STRING" id="915471.SAMN05216201_11399"/>
<dbReference type="AlphaFoldDB" id="A0A1H7AW31"/>
<name>A0A1H7AW31_9PSED</name>
<evidence type="ECO:0000313" key="1">
    <source>
        <dbReference type="EMBL" id="SEJ66312.1"/>
    </source>
</evidence>
<reference evidence="2" key="1">
    <citation type="submission" date="2016-10" db="EMBL/GenBank/DDBJ databases">
        <authorList>
            <person name="Varghese N."/>
            <person name="Submissions S."/>
        </authorList>
    </citation>
    <scope>NUCLEOTIDE SEQUENCE [LARGE SCALE GENOMIC DNA]</scope>
    <source>
        <strain evidence="2">LMG 25967</strain>
    </source>
</reference>
<organism evidence="1 2">
    <name type="scientific">Pseudomonas linyingensis</name>
    <dbReference type="NCBI Taxonomy" id="915471"/>
    <lineage>
        <taxon>Bacteria</taxon>
        <taxon>Pseudomonadati</taxon>
        <taxon>Pseudomonadota</taxon>
        <taxon>Gammaproteobacteria</taxon>
        <taxon>Pseudomonadales</taxon>
        <taxon>Pseudomonadaceae</taxon>
        <taxon>Pseudomonas</taxon>
    </lineage>
</organism>
<dbReference type="OrthoDB" id="9833388at2"/>
<dbReference type="RefSeq" id="WP_090312588.1">
    <property type="nucleotide sequence ID" value="NZ_FNZE01000013.1"/>
</dbReference>
<proteinExistence type="predicted"/>
<sequence length="100" mass="10977">MGYLIRGTRGAVVKAEGQELKISADQFREVQTVQIGEPASKEDSEIWLKRFEAETKLGPLVWDVTFSLDLSGANFESSCLASAPAGVEVLKEPEFELVEC</sequence>
<accession>A0A1H7AW31</accession>
<dbReference type="EMBL" id="FNZE01000013">
    <property type="protein sequence ID" value="SEJ66312.1"/>
    <property type="molecule type" value="Genomic_DNA"/>
</dbReference>
<protein>
    <submittedName>
        <fullName evidence="1">Uncharacterized protein</fullName>
    </submittedName>
</protein>
<gene>
    <name evidence="1" type="ORF">SAMN05216201_11399</name>
</gene>